<keyword evidence="2" id="KW-1185">Reference proteome</keyword>
<dbReference type="AlphaFoldDB" id="A0A5C3KN18"/>
<dbReference type="EMBL" id="ML210273">
    <property type="protein sequence ID" value="TFK21283.1"/>
    <property type="molecule type" value="Genomic_DNA"/>
</dbReference>
<evidence type="ECO:0000313" key="2">
    <source>
        <dbReference type="Proteomes" id="UP000307440"/>
    </source>
</evidence>
<protein>
    <submittedName>
        <fullName evidence="1">Uncharacterized protein</fullName>
    </submittedName>
</protein>
<name>A0A5C3KN18_COPMA</name>
<dbReference type="Proteomes" id="UP000307440">
    <property type="component" value="Unassembled WGS sequence"/>
</dbReference>
<organism evidence="1 2">
    <name type="scientific">Coprinopsis marcescibilis</name>
    <name type="common">Agaric fungus</name>
    <name type="synonym">Psathyrella marcescibilis</name>
    <dbReference type="NCBI Taxonomy" id="230819"/>
    <lineage>
        <taxon>Eukaryota</taxon>
        <taxon>Fungi</taxon>
        <taxon>Dikarya</taxon>
        <taxon>Basidiomycota</taxon>
        <taxon>Agaricomycotina</taxon>
        <taxon>Agaricomycetes</taxon>
        <taxon>Agaricomycetidae</taxon>
        <taxon>Agaricales</taxon>
        <taxon>Agaricineae</taxon>
        <taxon>Psathyrellaceae</taxon>
        <taxon>Coprinopsis</taxon>
    </lineage>
</organism>
<accession>A0A5C3KN18</accession>
<evidence type="ECO:0000313" key="1">
    <source>
        <dbReference type="EMBL" id="TFK21283.1"/>
    </source>
</evidence>
<sequence>MKDIKVIDATDKDLRDFGLLGDGASDTVTKTIQTIRKHPELLGNMTLFMLQCQNECAKRRELAAQILPTPSVALDATIVDPYGVSEYERATYYHGISSEPPELLYRSDIKTNPFPIPKGRFPHLGVKTAHGVFNTPLNTVWHIVAPKIVSLLKSRGIRYSVVKMARFTTTFDETGEDGSLGPIVIWIATHPGTTAKDAYDTSPAILEILETYQVEGVVVEWYEGAVEKLAG</sequence>
<gene>
    <name evidence="1" type="ORF">FA15DRAFT_645816</name>
</gene>
<reference evidence="1 2" key="1">
    <citation type="journal article" date="2019" name="Nat. Ecol. Evol.">
        <title>Megaphylogeny resolves global patterns of mushroom evolution.</title>
        <authorList>
            <person name="Varga T."/>
            <person name="Krizsan K."/>
            <person name="Foldi C."/>
            <person name="Dima B."/>
            <person name="Sanchez-Garcia M."/>
            <person name="Sanchez-Ramirez S."/>
            <person name="Szollosi G.J."/>
            <person name="Szarkandi J.G."/>
            <person name="Papp V."/>
            <person name="Albert L."/>
            <person name="Andreopoulos W."/>
            <person name="Angelini C."/>
            <person name="Antonin V."/>
            <person name="Barry K.W."/>
            <person name="Bougher N.L."/>
            <person name="Buchanan P."/>
            <person name="Buyck B."/>
            <person name="Bense V."/>
            <person name="Catcheside P."/>
            <person name="Chovatia M."/>
            <person name="Cooper J."/>
            <person name="Damon W."/>
            <person name="Desjardin D."/>
            <person name="Finy P."/>
            <person name="Geml J."/>
            <person name="Haridas S."/>
            <person name="Hughes K."/>
            <person name="Justo A."/>
            <person name="Karasinski D."/>
            <person name="Kautmanova I."/>
            <person name="Kiss B."/>
            <person name="Kocsube S."/>
            <person name="Kotiranta H."/>
            <person name="LaButti K.M."/>
            <person name="Lechner B.E."/>
            <person name="Liimatainen K."/>
            <person name="Lipzen A."/>
            <person name="Lukacs Z."/>
            <person name="Mihaltcheva S."/>
            <person name="Morgado L.N."/>
            <person name="Niskanen T."/>
            <person name="Noordeloos M.E."/>
            <person name="Ohm R.A."/>
            <person name="Ortiz-Santana B."/>
            <person name="Ovrebo C."/>
            <person name="Racz N."/>
            <person name="Riley R."/>
            <person name="Savchenko A."/>
            <person name="Shiryaev A."/>
            <person name="Soop K."/>
            <person name="Spirin V."/>
            <person name="Szebenyi C."/>
            <person name="Tomsovsky M."/>
            <person name="Tulloss R.E."/>
            <person name="Uehling J."/>
            <person name="Grigoriev I.V."/>
            <person name="Vagvolgyi C."/>
            <person name="Papp T."/>
            <person name="Martin F.M."/>
            <person name="Miettinen O."/>
            <person name="Hibbett D.S."/>
            <person name="Nagy L.G."/>
        </authorList>
    </citation>
    <scope>NUCLEOTIDE SEQUENCE [LARGE SCALE GENOMIC DNA]</scope>
    <source>
        <strain evidence="1 2">CBS 121175</strain>
    </source>
</reference>
<proteinExistence type="predicted"/>
<dbReference type="OrthoDB" id="3364808at2759"/>